<keyword evidence="3" id="KW-1185">Reference proteome</keyword>
<dbReference type="HOGENOM" id="CLU_3323894_0_0_4"/>
<proteinExistence type="predicted"/>
<dbReference type="KEGG" id="azo:azo3302"/>
<reference evidence="2 3" key="1">
    <citation type="journal article" date="2006" name="Nat. Biotechnol.">
        <title>Complete genome of the mutualistic, N2-fixing grass endophyte Azoarcus sp. strain BH72.</title>
        <authorList>
            <person name="Krause A."/>
            <person name="Ramakumar A."/>
            <person name="Bartels D."/>
            <person name="Battistoni F."/>
            <person name="Bekel T."/>
            <person name="Boch J."/>
            <person name="Boehm M."/>
            <person name="Friedrich F."/>
            <person name="Hurek T."/>
            <person name="Krause L."/>
            <person name="Linke B."/>
            <person name="McHardy A.C."/>
            <person name="Sarkar A."/>
            <person name="Schneiker S."/>
            <person name="Syed A.A."/>
            <person name="Thauer R."/>
            <person name="Vorhoelter F.-J."/>
            <person name="Weidner S."/>
            <person name="Puehler A."/>
            <person name="Reinhold-Hurek B."/>
            <person name="Kaiser O."/>
            <person name="Goesmann A."/>
        </authorList>
    </citation>
    <scope>NUCLEOTIDE SEQUENCE [LARGE SCALE GENOMIC DNA]</scope>
    <source>
        <strain evidence="2 3">BH72</strain>
    </source>
</reference>
<dbReference type="EMBL" id="AM406670">
    <property type="protein sequence ID" value="CAL95918.1"/>
    <property type="molecule type" value="Genomic_DNA"/>
</dbReference>
<feature type="transmembrane region" description="Helical" evidence="1">
    <location>
        <begin position="14"/>
        <end position="33"/>
    </location>
</feature>
<accession>A1KAR2</accession>
<keyword evidence="1" id="KW-1133">Transmembrane helix</keyword>
<name>A1KAR2_AZOSB</name>
<evidence type="ECO:0000256" key="1">
    <source>
        <dbReference type="SAM" id="Phobius"/>
    </source>
</evidence>
<evidence type="ECO:0000313" key="2">
    <source>
        <dbReference type="EMBL" id="CAL95918.1"/>
    </source>
</evidence>
<evidence type="ECO:0000313" key="3">
    <source>
        <dbReference type="Proteomes" id="UP000002588"/>
    </source>
</evidence>
<organism evidence="2 3">
    <name type="scientific">Azoarcus sp. (strain BH72)</name>
    <dbReference type="NCBI Taxonomy" id="418699"/>
    <lineage>
        <taxon>Bacteria</taxon>
        <taxon>Pseudomonadati</taxon>
        <taxon>Pseudomonadota</taxon>
        <taxon>Betaproteobacteria</taxon>
        <taxon>Rhodocyclales</taxon>
        <taxon>Zoogloeaceae</taxon>
        <taxon>Azoarcus</taxon>
    </lineage>
</organism>
<protein>
    <submittedName>
        <fullName evidence="2">Conserved hypothetical membrane protein</fullName>
    </submittedName>
</protein>
<gene>
    <name evidence="2" type="ordered locus">azo3302</name>
</gene>
<keyword evidence="1" id="KW-0812">Transmembrane</keyword>
<dbReference type="AlphaFoldDB" id="A1KAR2"/>
<sequence>MDKPLDRRRANRRLALAHALLAVVFFCVVIVKYRMFGL</sequence>
<keyword evidence="1" id="KW-0472">Membrane</keyword>
<dbReference type="Proteomes" id="UP000002588">
    <property type="component" value="Chromosome"/>
</dbReference>